<proteinExistence type="predicted"/>
<accession>A0A251VGS3</accession>
<evidence type="ECO:0000313" key="1">
    <source>
        <dbReference type="EMBL" id="OTG34479.1"/>
    </source>
</evidence>
<sequence length="56" mass="6225">MVQLLQHIPFLALVFSPSRHVAAAIVLRGTIILLDGILEMVLPLRKVIVFDRGFSV</sequence>
<dbReference type="Proteomes" id="UP000215914">
    <property type="component" value="Chromosome 2"/>
</dbReference>
<name>A0A251VGS3_HELAN</name>
<organism evidence="1 2">
    <name type="scientific">Helianthus annuus</name>
    <name type="common">Common sunflower</name>
    <dbReference type="NCBI Taxonomy" id="4232"/>
    <lineage>
        <taxon>Eukaryota</taxon>
        <taxon>Viridiplantae</taxon>
        <taxon>Streptophyta</taxon>
        <taxon>Embryophyta</taxon>
        <taxon>Tracheophyta</taxon>
        <taxon>Spermatophyta</taxon>
        <taxon>Magnoliopsida</taxon>
        <taxon>eudicotyledons</taxon>
        <taxon>Gunneridae</taxon>
        <taxon>Pentapetalae</taxon>
        <taxon>asterids</taxon>
        <taxon>campanulids</taxon>
        <taxon>Asterales</taxon>
        <taxon>Asteraceae</taxon>
        <taxon>Asteroideae</taxon>
        <taxon>Heliantheae alliance</taxon>
        <taxon>Heliantheae</taxon>
        <taxon>Helianthus</taxon>
    </lineage>
</organism>
<reference evidence="2" key="1">
    <citation type="journal article" date="2017" name="Nature">
        <title>The sunflower genome provides insights into oil metabolism, flowering and Asterid evolution.</title>
        <authorList>
            <person name="Badouin H."/>
            <person name="Gouzy J."/>
            <person name="Grassa C.J."/>
            <person name="Murat F."/>
            <person name="Staton S.E."/>
            <person name="Cottret L."/>
            <person name="Lelandais-Briere C."/>
            <person name="Owens G.L."/>
            <person name="Carrere S."/>
            <person name="Mayjonade B."/>
            <person name="Legrand L."/>
            <person name="Gill N."/>
            <person name="Kane N.C."/>
            <person name="Bowers J.E."/>
            <person name="Hubner S."/>
            <person name="Bellec A."/>
            <person name="Berard A."/>
            <person name="Berges H."/>
            <person name="Blanchet N."/>
            <person name="Boniface M.C."/>
            <person name="Brunel D."/>
            <person name="Catrice O."/>
            <person name="Chaidir N."/>
            <person name="Claudel C."/>
            <person name="Donnadieu C."/>
            <person name="Faraut T."/>
            <person name="Fievet G."/>
            <person name="Helmstetter N."/>
            <person name="King M."/>
            <person name="Knapp S.J."/>
            <person name="Lai Z."/>
            <person name="Le Paslier M.C."/>
            <person name="Lippi Y."/>
            <person name="Lorenzon L."/>
            <person name="Mandel J.R."/>
            <person name="Marage G."/>
            <person name="Marchand G."/>
            <person name="Marquand E."/>
            <person name="Bret-Mestries E."/>
            <person name="Morien E."/>
            <person name="Nambeesan S."/>
            <person name="Nguyen T."/>
            <person name="Pegot-Espagnet P."/>
            <person name="Pouilly N."/>
            <person name="Raftis F."/>
            <person name="Sallet E."/>
            <person name="Schiex T."/>
            <person name="Thomas J."/>
            <person name="Vandecasteele C."/>
            <person name="Vares D."/>
            <person name="Vear F."/>
            <person name="Vautrin S."/>
            <person name="Crespi M."/>
            <person name="Mangin B."/>
            <person name="Burke J.M."/>
            <person name="Salse J."/>
            <person name="Munos S."/>
            <person name="Vincourt P."/>
            <person name="Rieseberg L.H."/>
            <person name="Langlade N.B."/>
        </authorList>
    </citation>
    <scope>NUCLEOTIDE SEQUENCE [LARGE SCALE GENOMIC DNA]</scope>
    <source>
        <strain evidence="2">cv. SF193</strain>
    </source>
</reference>
<dbReference type="InParanoid" id="A0A251VGS3"/>
<keyword evidence="2" id="KW-1185">Reference proteome</keyword>
<gene>
    <name evidence="1" type="ORF">HannXRQ_Chr02g0046271</name>
</gene>
<evidence type="ECO:0000313" key="2">
    <source>
        <dbReference type="Proteomes" id="UP000215914"/>
    </source>
</evidence>
<dbReference type="AlphaFoldDB" id="A0A251VGS3"/>
<dbReference type="EMBL" id="CM007891">
    <property type="protein sequence ID" value="OTG34479.1"/>
    <property type="molecule type" value="Genomic_DNA"/>
</dbReference>
<protein>
    <submittedName>
        <fullName evidence="1">Uncharacterized protein</fullName>
    </submittedName>
</protein>